<dbReference type="EMBL" id="CP055153">
    <property type="protein sequence ID" value="QMU29865.1"/>
    <property type="molecule type" value="Genomic_DNA"/>
</dbReference>
<proteinExistence type="predicted"/>
<evidence type="ECO:0000313" key="1">
    <source>
        <dbReference type="EMBL" id="QMU29865.1"/>
    </source>
</evidence>
<sequence>MRHFLANSLKGSLWMIRTTQNFIAVVRPGKTFATWFRFVPLNLDRGGVLSEKVNSEIFLTRKSRKTSFVKTKKEFA</sequence>
<evidence type="ECO:0000313" key="2">
    <source>
        <dbReference type="Proteomes" id="UP000514509"/>
    </source>
</evidence>
<dbReference type="Proteomes" id="UP000514509">
    <property type="component" value="Chromosome"/>
</dbReference>
<protein>
    <submittedName>
        <fullName evidence="1">Uncharacterized protein</fullName>
    </submittedName>
</protein>
<dbReference type="RefSeq" id="WP_182412325.1">
    <property type="nucleotide sequence ID" value="NZ_CP055153.1"/>
</dbReference>
<dbReference type="AlphaFoldDB" id="A0A7L7LBD5"/>
<gene>
    <name evidence="1" type="ORF">HUW48_18360</name>
</gene>
<reference evidence="1 2" key="2">
    <citation type="submission" date="2020-08" db="EMBL/GenBank/DDBJ databases">
        <title>Adhaeribacter dokdonensis sp. nov., isolated from the rhizosphere of Elymus tsukushiensis, a plant native to the Dokdo Islands, Republic of Korea.</title>
        <authorList>
            <person name="Ghim S.Y."/>
        </authorList>
    </citation>
    <scope>NUCLEOTIDE SEQUENCE [LARGE SCALE GENOMIC DNA]</scope>
    <source>
        <strain evidence="1 2">KUDC8001</strain>
    </source>
</reference>
<keyword evidence="2" id="KW-1185">Reference proteome</keyword>
<name>A0A7L7LBD5_9BACT</name>
<accession>A0A7L7LBD5</accession>
<dbReference type="KEGG" id="add:HUW48_18360"/>
<reference evidence="1 2" key="1">
    <citation type="submission" date="2020-06" db="EMBL/GenBank/DDBJ databases">
        <authorList>
            <person name="Hwang Y.J."/>
        </authorList>
    </citation>
    <scope>NUCLEOTIDE SEQUENCE [LARGE SCALE GENOMIC DNA]</scope>
    <source>
        <strain evidence="1 2">KUDC8001</strain>
    </source>
</reference>
<organism evidence="1 2">
    <name type="scientific">Adhaeribacter radiodurans</name>
    <dbReference type="NCBI Taxonomy" id="2745197"/>
    <lineage>
        <taxon>Bacteria</taxon>
        <taxon>Pseudomonadati</taxon>
        <taxon>Bacteroidota</taxon>
        <taxon>Cytophagia</taxon>
        <taxon>Cytophagales</taxon>
        <taxon>Hymenobacteraceae</taxon>
        <taxon>Adhaeribacter</taxon>
    </lineage>
</organism>